<dbReference type="CDD" id="cd18186">
    <property type="entry name" value="BTB_POZ_ZBTB_KLHL-like"/>
    <property type="match status" value="1"/>
</dbReference>
<dbReference type="SUPFAM" id="SSF54695">
    <property type="entry name" value="POZ domain"/>
    <property type="match status" value="1"/>
</dbReference>
<evidence type="ECO:0000313" key="3">
    <source>
        <dbReference type="EMBL" id="KXT18416.1"/>
    </source>
</evidence>
<feature type="domain" description="BTB" evidence="2">
    <location>
        <begin position="35"/>
        <end position="101"/>
    </location>
</feature>
<keyword evidence="4" id="KW-1185">Reference proteome</keyword>
<comment type="caution">
    <text evidence="3">The sequence shown here is derived from an EMBL/GenBank/DDBJ whole genome shotgun (WGS) entry which is preliminary data.</text>
</comment>
<reference evidence="3 4" key="1">
    <citation type="submission" date="2015-07" db="EMBL/GenBank/DDBJ databases">
        <title>Comparative genomics of the Sigatoka disease complex on banana suggests a link between parallel evolutionary changes in Pseudocercospora fijiensis and Pseudocercospora eumusae and increased virulence on the banana host.</title>
        <authorList>
            <person name="Chang T.-C."/>
            <person name="Salvucci A."/>
            <person name="Crous P.W."/>
            <person name="Stergiopoulos I."/>
        </authorList>
    </citation>
    <scope>NUCLEOTIDE SEQUENCE [LARGE SCALE GENOMIC DNA]</scope>
    <source>
        <strain evidence="3 4">CBS 116634</strain>
    </source>
</reference>
<dbReference type="PANTHER" id="PTHR47843:SF5">
    <property type="entry name" value="BTB_POZ DOMAIN PROTEIN"/>
    <property type="match status" value="1"/>
</dbReference>
<name>A0A139IV40_9PEZI</name>
<feature type="region of interest" description="Disordered" evidence="1">
    <location>
        <begin position="1"/>
        <end position="23"/>
    </location>
</feature>
<dbReference type="InterPro" id="IPR000210">
    <property type="entry name" value="BTB/POZ_dom"/>
</dbReference>
<evidence type="ECO:0000256" key="1">
    <source>
        <dbReference type="SAM" id="MobiDB-lite"/>
    </source>
</evidence>
<protein>
    <recommendedName>
        <fullName evidence="2">BTB domain-containing protein</fullName>
    </recommendedName>
</protein>
<gene>
    <name evidence="3" type="ORF">AC579_8160</name>
</gene>
<dbReference type="PANTHER" id="PTHR47843">
    <property type="entry name" value="BTB DOMAIN-CONTAINING PROTEIN-RELATED"/>
    <property type="match status" value="1"/>
</dbReference>
<dbReference type="AlphaFoldDB" id="A0A139IV40"/>
<dbReference type="OrthoDB" id="6509636at2759"/>
<dbReference type="Pfam" id="PF00651">
    <property type="entry name" value="BTB"/>
    <property type="match status" value="1"/>
</dbReference>
<organism evidence="3 4">
    <name type="scientific">Pseudocercospora musae</name>
    <dbReference type="NCBI Taxonomy" id="113226"/>
    <lineage>
        <taxon>Eukaryota</taxon>
        <taxon>Fungi</taxon>
        <taxon>Dikarya</taxon>
        <taxon>Ascomycota</taxon>
        <taxon>Pezizomycotina</taxon>
        <taxon>Dothideomycetes</taxon>
        <taxon>Dothideomycetidae</taxon>
        <taxon>Mycosphaerellales</taxon>
        <taxon>Mycosphaerellaceae</taxon>
        <taxon>Pseudocercospora</taxon>
    </lineage>
</organism>
<dbReference type="InterPro" id="IPR011333">
    <property type="entry name" value="SKP1/BTB/POZ_sf"/>
</dbReference>
<sequence length="248" mass="28169">MAPPPSRGVKRKRRDEDESRKDGALQRMYAEKQWCDLSIRTATRTFEVHKAVVCAVCPFMKAACTRGFKEAQSNEIQLPESEAVVEAILQHFYQVPVDLLEPLPKRCGNVEARDRALALIDLQVAADKVRYFVFSPAYESKLTRSQYDVTLSSVDLSERFHGAMLELSDPKIVVHIGLAAFSHSQEQLKNLQQWAASNATAALEDISKDEEAWMAICTDPRFMRDVLRIGRTHHVQHANCEELGWPWT</sequence>
<feature type="compositionally biased region" description="Basic and acidic residues" evidence="1">
    <location>
        <begin position="14"/>
        <end position="23"/>
    </location>
</feature>
<accession>A0A139IV40</accession>
<evidence type="ECO:0000313" key="4">
    <source>
        <dbReference type="Proteomes" id="UP000073492"/>
    </source>
</evidence>
<dbReference type="Gene3D" id="3.30.710.10">
    <property type="entry name" value="Potassium Channel Kv1.1, Chain A"/>
    <property type="match status" value="1"/>
</dbReference>
<dbReference type="EMBL" id="LFZO01000007">
    <property type="protein sequence ID" value="KXT18416.1"/>
    <property type="molecule type" value="Genomic_DNA"/>
</dbReference>
<dbReference type="Proteomes" id="UP000073492">
    <property type="component" value="Unassembled WGS sequence"/>
</dbReference>
<dbReference type="PROSITE" id="PS50097">
    <property type="entry name" value="BTB"/>
    <property type="match status" value="1"/>
</dbReference>
<proteinExistence type="predicted"/>
<evidence type="ECO:0000259" key="2">
    <source>
        <dbReference type="PROSITE" id="PS50097"/>
    </source>
</evidence>